<keyword evidence="3" id="KW-1185">Reference proteome</keyword>
<feature type="region of interest" description="Disordered" evidence="1">
    <location>
        <begin position="77"/>
        <end position="98"/>
    </location>
</feature>
<reference evidence="2 3" key="1">
    <citation type="journal article" date="2023" name="Nucleic Acids Res.">
        <title>The hologenome of Daphnia magna reveals possible DNA methylation and microbiome-mediated evolution of the host genome.</title>
        <authorList>
            <person name="Chaturvedi A."/>
            <person name="Li X."/>
            <person name="Dhandapani V."/>
            <person name="Marshall H."/>
            <person name="Kissane S."/>
            <person name="Cuenca-Cambronero M."/>
            <person name="Asole G."/>
            <person name="Calvet F."/>
            <person name="Ruiz-Romero M."/>
            <person name="Marangio P."/>
            <person name="Guigo R."/>
            <person name="Rago D."/>
            <person name="Mirbahai L."/>
            <person name="Eastwood N."/>
            <person name="Colbourne J.K."/>
            <person name="Zhou J."/>
            <person name="Mallon E."/>
            <person name="Orsini L."/>
        </authorList>
    </citation>
    <scope>NUCLEOTIDE SEQUENCE [LARGE SCALE GENOMIC DNA]</scope>
    <source>
        <strain evidence="2">LRV0_1</strain>
    </source>
</reference>
<organism evidence="2 3">
    <name type="scientific">Daphnia magna</name>
    <dbReference type="NCBI Taxonomy" id="35525"/>
    <lineage>
        <taxon>Eukaryota</taxon>
        <taxon>Metazoa</taxon>
        <taxon>Ecdysozoa</taxon>
        <taxon>Arthropoda</taxon>
        <taxon>Crustacea</taxon>
        <taxon>Branchiopoda</taxon>
        <taxon>Diplostraca</taxon>
        <taxon>Cladocera</taxon>
        <taxon>Anomopoda</taxon>
        <taxon>Daphniidae</taxon>
        <taxon>Daphnia</taxon>
    </lineage>
</organism>
<gene>
    <name evidence="2" type="ORF">OUZ56_020147</name>
</gene>
<proteinExistence type="predicted"/>
<evidence type="ECO:0000256" key="1">
    <source>
        <dbReference type="SAM" id="MobiDB-lite"/>
    </source>
</evidence>
<comment type="caution">
    <text evidence="2">The sequence shown here is derived from an EMBL/GenBank/DDBJ whole genome shotgun (WGS) entry which is preliminary data.</text>
</comment>
<feature type="region of interest" description="Disordered" evidence="1">
    <location>
        <begin position="1"/>
        <end position="37"/>
    </location>
</feature>
<sequence>MALLSLPQHHSNGRGPHASPPSPRSRGGLVARPSPLDTRRVVRPTTTLGLPGHPVESGSQHLLGLALLKRNATLKDPLGSGSRQYGCSHKSGSHRTTPEPNCAQYCYRSKNDALLSSGSMKIPRNGPNALQEDQRSVPTCTRTLPPQRRLQTYPARSGRSGLHPEKGSGKTPPSLAAPLCRNSSPTIHGLVQSLHLPIASLSPQGGVVVSWPSRSLGQRRRGDQIIQPPLKGGRRGPPGDAKDHLGIVSAEVHCVDTTLLWIWKRELLHQACIVGHPMGQVEVTTAQSLVDCCRPAQRLVSGLAGIQVFPDGGGRLTLVHGCVVCCSPGRPDSRIGRT</sequence>
<protein>
    <submittedName>
        <fullName evidence="2">Uncharacterized protein</fullName>
    </submittedName>
</protein>
<accession>A0ABQ9ZDN2</accession>
<dbReference type="EMBL" id="JAOYFB010000003">
    <property type="protein sequence ID" value="KAK4011027.1"/>
    <property type="molecule type" value="Genomic_DNA"/>
</dbReference>
<name>A0ABQ9ZDN2_9CRUS</name>
<evidence type="ECO:0000313" key="3">
    <source>
        <dbReference type="Proteomes" id="UP001234178"/>
    </source>
</evidence>
<feature type="region of interest" description="Disordered" evidence="1">
    <location>
        <begin position="127"/>
        <end position="175"/>
    </location>
</feature>
<dbReference type="Proteomes" id="UP001234178">
    <property type="component" value="Unassembled WGS sequence"/>
</dbReference>
<evidence type="ECO:0000313" key="2">
    <source>
        <dbReference type="EMBL" id="KAK4011027.1"/>
    </source>
</evidence>